<organism evidence="1 2">
    <name type="scientific">Natrinema versiforme</name>
    <dbReference type="NCBI Taxonomy" id="88724"/>
    <lineage>
        <taxon>Archaea</taxon>
        <taxon>Methanobacteriati</taxon>
        <taxon>Methanobacteriota</taxon>
        <taxon>Stenosarchaea group</taxon>
        <taxon>Halobacteria</taxon>
        <taxon>Halobacteriales</taxon>
        <taxon>Natrialbaceae</taxon>
        <taxon>Natrinema</taxon>
    </lineage>
</organism>
<sequence>MPIQESERHWWGGIEQNERAWRYLSFPAFTKLLRTEELFFRKVSKFPDPYEGSIPHSLTEIRKKDARMANIPPERFEKVYSEINDHARKCSYANCWHLNSNESEAMWQKYGDKGIAIISSVDNFIPSFKNQDKLLFARPVRYIDYFKSFETLSGEERTELKGIGSEILDEFAAINFVKRGSFKYEREFRILQPDLSYFPIKEYEDREYNIRIDGEKEKYPAFTQKSGVPVCVDFTKTPEGWKRELEVNLSTLIDEIRVAPGAGEWFYKTVCEVVDEVGSSGISSDLVQPSVADVHDPKR</sequence>
<dbReference type="Proteomes" id="UP000302218">
    <property type="component" value="Chromosome"/>
</dbReference>
<dbReference type="RefSeq" id="WP_138245877.1">
    <property type="nucleotide sequence ID" value="NZ_CP040330.1"/>
</dbReference>
<protein>
    <submittedName>
        <fullName evidence="1">DUF2971 domain-containing protein</fullName>
    </submittedName>
</protein>
<dbReference type="OrthoDB" id="270754at2157"/>
<evidence type="ECO:0000313" key="2">
    <source>
        <dbReference type="Proteomes" id="UP000302218"/>
    </source>
</evidence>
<name>A0A4P8WIZ1_9EURY</name>
<reference evidence="2" key="1">
    <citation type="submission" date="2019-05" db="EMBL/GenBank/DDBJ databases">
        <title>Genome sequence and methylation pattern of the halophilic Archaeon Natrinema versiforme BOL5-4.</title>
        <authorList>
            <person name="DasSarma P."/>
            <person name="Anton B.P."/>
            <person name="DasSarma S.L."/>
            <person name="Martinez F.L."/>
            <person name="Guzman D."/>
            <person name="Roberts R.J."/>
            <person name="DasSarma S."/>
        </authorList>
    </citation>
    <scope>NUCLEOTIDE SEQUENCE [LARGE SCALE GENOMIC DNA]</scope>
    <source>
        <strain evidence="2">BOL5-4</strain>
    </source>
</reference>
<evidence type="ECO:0000313" key="1">
    <source>
        <dbReference type="EMBL" id="QCS43419.1"/>
    </source>
</evidence>
<proteinExistence type="predicted"/>
<dbReference type="GeneID" id="40266418"/>
<dbReference type="Pfam" id="PF11185">
    <property type="entry name" value="DUF2971"/>
    <property type="match status" value="1"/>
</dbReference>
<gene>
    <name evidence="1" type="ORF">FEJ81_14055</name>
</gene>
<dbReference type="InterPro" id="IPR021352">
    <property type="entry name" value="DUF2971"/>
</dbReference>
<accession>A0A4P8WIZ1</accession>
<dbReference type="EMBL" id="CP040330">
    <property type="protein sequence ID" value="QCS43419.1"/>
    <property type="molecule type" value="Genomic_DNA"/>
</dbReference>
<dbReference type="AlphaFoldDB" id="A0A4P8WIZ1"/>
<dbReference type="KEGG" id="nvr:FEJ81_14055"/>